<protein>
    <submittedName>
        <fullName evidence="1">CLUMA_CG016616, isoform A</fullName>
    </submittedName>
</protein>
<evidence type="ECO:0000313" key="2">
    <source>
        <dbReference type="Proteomes" id="UP000183832"/>
    </source>
</evidence>
<organism evidence="1 2">
    <name type="scientific">Clunio marinus</name>
    <dbReference type="NCBI Taxonomy" id="568069"/>
    <lineage>
        <taxon>Eukaryota</taxon>
        <taxon>Metazoa</taxon>
        <taxon>Ecdysozoa</taxon>
        <taxon>Arthropoda</taxon>
        <taxon>Hexapoda</taxon>
        <taxon>Insecta</taxon>
        <taxon>Pterygota</taxon>
        <taxon>Neoptera</taxon>
        <taxon>Endopterygota</taxon>
        <taxon>Diptera</taxon>
        <taxon>Nematocera</taxon>
        <taxon>Chironomoidea</taxon>
        <taxon>Chironomidae</taxon>
        <taxon>Clunio</taxon>
    </lineage>
</organism>
<evidence type="ECO:0000313" key="1">
    <source>
        <dbReference type="EMBL" id="CRL03291.1"/>
    </source>
</evidence>
<dbReference type="EMBL" id="CVRI01000059">
    <property type="protein sequence ID" value="CRL03291.1"/>
    <property type="molecule type" value="Genomic_DNA"/>
</dbReference>
<reference evidence="1 2" key="1">
    <citation type="submission" date="2015-04" db="EMBL/GenBank/DDBJ databases">
        <authorList>
            <person name="Syromyatnikov M.Y."/>
            <person name="Popov V.N."/>
        </authorList>
    </citation>
    <scope>NUCLEOTIDE SEQUENCE [LARGE SCALE GENOMIC DNA]</scope>
</reference>
<dbReference type="AlphaFoldDB" id="A0A1J1ISS5"/>
<sequence length="151" mass="17463">MKNDSKNLQHQSKSSGHFKIKIEGSYDKRTKRSYKNQIFQDFAFKSNVKIVKINQHFKILLSSFRLGKVSNIFLNSMSIVLVEYVNLNGNFICVAWPVFLYLIREISVSSATTTKAEPHRGLVQNLCDLCRTTIIKHYDIFCTKHLGEEET</sequence>
<dbReference type="Proteomes" id="UP000183832">
    <property type="component" value="Unassembled WGS sequence"/>
</dbReference>
<proteinExistence type="predicted"/>
<gene>
    <name evidence="1" type="ORF">CLUMA_CG016616</name>
</gene>
<name>A0A1J1ISS5_9DIPT</name>
<accession>A0A1J1ISS5</accession>
<keyword evidence="2" id="KW-1185">Reference proteome</keyword>